<dbReference type="Proteomes" id="UP000254807">
    <property type="component" value="Unassembled WGS sequence"/>
</dbReference>
<evidence type="ECO:0000313" key="7">
    <source>
        <dbReference type="Proteomes" id="UP000254807"/>
    </source>
</evidence>
<dbReference type="PANTHER" id="PTHR30024">
    <property type="entry name" value="ALIPHATIC SULFONATES-BINDING PROTEIN-RELATED"/>
    <property type="match status" value="1"/>
</dbReference>
<accession>A0A376H2R4</accession>
<dbReference type="PANTHER" id="PTHR30024:SF47">
    <property type="entry name" value="TAURINE-BINDING PERIPLASMIC PROTEIN"/>
    <property type="match status" value="1"/>
</dbReference>
<dbReference type="SUPFAM" id="SSF53850">
    <property type="entry name" value="Periplasmic binding protein-like II"/>
    <property type="match status" value="1"/>
</dbReference>
<gene>
    <name evidence="6" type="ORF">NCTC12360_03608</name>
</gene>
<evidence type="ECO:0000256" key="4">
    <source>
        <dbReference type="SAM" id="SignalP"/>
    </source>
</evidence>
<organism evidence="6 7">
    <name type="scientific">Enterococcus gallinarum</name>
    <dbReference type="NCBI Taxonomy" id="1353"/>
    <lineage>
        <taxon>Bacteria</taxon>
        <taxon>Bacillati</taxon>
        <taxon>Bacillota</taxon>
        <taxon>Bacilli</taxon>
        <taxon>Lactobacillales</taxon>
        <taxon>Enterococcaceae</taxon>
        <taxon>Enterococcus</taxon>
    </lineage>
</organism>
<sequence>MKKTLLFTCLSLLALGVAACGNNSESTSETKTTDTSATTAEVTDQTLNVGILPAESAIPIILAKEEGYFKDLGLNVEIKSFTSPNDRNVAVQAKELDATISDVMTEATFKQNGIDMTITSDILEDFKVLASPNSGITEMKGLADKKITLVPNFILEYIMDQFAAENDFTYQIVDISSFAARSEALLSDQVDGAVYTEPQASMLAAQGAIVLGSSKEAGIKGGTLQFMTDVVKDRPQDVAAFYQAYDQAIDYMNSHKASEYADILADYQFPDAMSTYLDSQKEDYPYAAKVPQDQLDKIVAWTKDKGQIDHAYTYEELTDFSFLAN</sequence>
<evidence type="ECO:0000313" key="6">
    <source>
        <dbReference type="EMBL" id="STD85057.1"/>
    </source>
</evidence>
<feature type="domain" description="SsuA/THI5-like" evidence="5">
    <location>
        <begin position="58"/>
        <end position="255"/>
    </location>
</feature>
<dbReference type="GO" id="GO:0042918">
    <property type="term" value="P:alkanesulfonate transmembrane transport"/>
    <property type="evidence" value="ECO:0007669"/>
    <property type="project" value="TreeGrafter"/>
</dbReference>
<comment type="similarity">
    <text evidence="2">Belongs to the bacterial solute-binding protein SsuA/TauA family.</text>
</comment>
<dbReference type="InterPro" id="IPR015168">
    <property type="entry name" value="SsuA/THI5"/>
</dbReference>
<dbReference type="OrthoDB" id="9815602at2"/>
<reference evidence="6 7" key="1">
    <citation type="submission" date="2018-06" db="EMBL/GenBank/DDBJ databases">
        <authorList>
            <consortium name="Pathogen Informatics"/>
            <person name="Doyle S."/>
        </authorList>
    </citation>
    <scope>NUCLEOTIDE SEQUENCE [LARGE SCALE GENOMIC DNA]</scope>
    <source>
        <strain evidence="6 7">NCTC12360</strain>
    </source>
</reference>
<feature type="signal peptide" evidence="4">
    <location>
        <begin position="1"/>
        <end position="19"/>
    </location>
</feature>
<dbReference type="AlphaFoldDB" id="A0A376H2R4"/>
<keyword evidence="3 4" id="KW-0732">Signal</keyword>
<dbReference type="GO" id="GO:0042597">
    <property type="term" value="C:periplasmic space"/>
    <property type="evidence" value="ECO:0007669"/>
    <property type="project" value="UniProtKB-SubCell"/>
</dbReference>
<proteinExistence type="inferred from homology"/>
<evidence type="ECO:0000256" key="3">
    <source>
        <dbReference type="ARBA" id="ARBA00022729"/>
    </source>
</evidence>
<comment type="subcellular location">
    <subcellularLocation>
        <location evidence="1">Periplasm</location>
    </subcellularLocation>
</comment>
<dbReference type="PROSITE" id="PS51257">
    <property type="entry name" value="PROKAR_LIPOPROTEIN"/>
    <property type="match status" value="1"/>
</dbReference>
<dbReference type="EMBL" id="UFYW01000001">
    <property type="protein sequence ID" value="STD85057.1"/>
    <property type="molecule type" value="Genomic_DNA"/>
</dbReference>
<evidence type="ECO:0000256" key="2">
    <source>
        <dbReference type="ARBA" id="ARBA00010742"/>
    </source>
</evidence>
<dbReference type="Gene3D" id="3.40.190.10">
    <property type="entry name" value="Periplasmic binding protein-like II"/>
    <property type="match status" value="2"/>
</dbReference>
<protein>
    <submittedName>
        <fullName evidence="6">ABC-type taurine transport system, periplasmic component</fullName>
    </submittedName>
</protein>
<name>A0A376H2R4_ENTGA</name>
<keyword evidence="7" id="KW-1185">Reference proteome</keyword>
<evidence type="ECO:0000259" key="5">
    <source>
        <dbReference type="Pfam" id="PF09084"/>
    </source>
</evidence>
<dbReference type="Pfam" id="PF09084">
    <property type="entry name" value="NMT1"/>
    <property type="match status" value="1"/>
</dbReference>
<dbReference type="RefSeq" id="WP_060814008.1">
    <property type="nucleotide sequence ID" value="NZ_JAJGOJ010000001.1"/>
</dbReference>
<feature type="chain" id="PRO_5038579485" evidence="4">
    <location>
        <begin position="20"/>
        <end position="325"/>
    </location>
</feature>
<evidence type="ECO:0000256" key="1">
    <source>
        <dbReference type="ARBA" id="ARBA00004418"/>
    </source>
</evidence>